<reference evidence="2" key="1">
    <citation type="submission" date="2022-01" db="EMBL/GenBank/DDBJ databases">
        <authorList>
            <person name="King R."/>
        </authorList>
    </citation>
    <scope>NUCLEOTIDE SEQUENCE</scope>
</reference>
<dbReference type="Proteomes" id="UP001152798">
    <property type="component" value="Chromosome 3"/>
</dbReference>
<gene>
    <name evidence="2" type="ORF">NEZAVI_LOCUS6177</name>
</gene>
<sequence>MDSEGSSNQSDKASNRSHKSSKCWFSRCFSQASFSDSDLDSDSEYVIVNHSVFKVPRNLQEASDEPNSRSLMGTDEARTVIVQRGNEKKVSSAYSRKYGRKGSSKGGISDRKTSTVESRRHESNPQRASLDEKIYQYIKMKTYEKMNPYEMSPNDFLNNISSVFVDNIKDPIPKDPLNRPRIFNRYGRRRRKTDTQIIYEKAKEREREQMAADRHRYGHKSSDVHTLRRASINPTTISDINKNYTDESLNYKAAIENEEKDKEYDEKVLIWKIVVANDEDEVKE</sequence>
<evidence type="ECO:0000313" key="2">
    <source>
        <dbReference type="EMBL" id="CAH1396028.1"/>
    </source>
</evidence>
<proteinExistence type="predicted"/>
<evidence type="ECO:0000256" key="1">
    <source>
        <dbReference type="SAM" id="MobiDB-lite"/>
    </source>
</evidence>
<dbReference type="EMBL" id="OV725079">
    <property type="protein sequence ID" value="CAH1396028.1"/>
    <property type="molecule type" value="Genomic_DNA"/>
</dbReference>
<protein>
    <submittedName>
        <fullName evidence="2">Uncharacterized protein</fullName>
    </submittedName>
</protein>
<accession>A0A9P0H5W2</accession>
<feature type="region of interest" description="Disordered" evidence="1">
    <location>
        <begin position="59"/>
        <end position="127"/>
    </location>
</feature>
<dbReference type="OrthoDB" id="6631465at2759"/>
<organism evidence="2 3">
    <name type="scientific">Nezara viridula</name>
    <name type="common">Southern green stink bug</name>
    <name type="synonym">Cimex viridulus</name>
    <dbReference type="NCBI Taxonomy" id="85310"/>
    <lineage>
        <taxon>Eukaryota</taxon>
        <taxon>Metazoa</taxon>
        <taxon>Ecdysozoa</taxon>
        <taxon>Arthropoda</taxon>
        <taxon>Hexapoda</taxon>
        <taxon>Insecta</taxon>
        <taxon>Pterygota</taxon>
        <taxon>Neoptera</taxon>
        <taxon>Paraneoptera</taxon>
        <taxon>Hemiptera</taxon>
        <taxon>Heteroptera</taxon>
        <taxon>Panheteroptera</taxon>
        <taxon>Pentatomomorpha</taxon>
        <taxon>Pentatomoidea</taxon>
        <taxon>Pentatomidae</taxon>
        <taxon>Pentatominae</taxon>
        <taxon>Nezara</taxon>
    </lineage>
</organism>
<feature type="region of interest" description="Disordered" evidence="1">
    <location>
        <begin position="205"/>
        <end position="225"/>
    </location>
</feature>
<feature type="compositionally biased region" description="Basic and acidic residues" evidence="1">
    <location>
        <begin position="108"/>
        <end position="127"/>
    </location>
</feature>
<dbReference type="AlphaFoldDB" id="A0A9P0H5W2"/>
<evidence type="ECO:0000313" key="3">
    <source>
        <dbReference type="Proteomes" id="UP001152798"/>
    </source>
</evidence>
<name>A0A9P0H5W2_NEZVI</name>
<feature type="region of interest" description="Disordered" evidence="1">
    <location>
        <begin position="1"/>
        <end position="22"/>
    </location>
</feature>
<keyword evidence="3" id="KW-1185">Reference proteome</keyword>
<feature type="compositionally biased region" description="Polar residues" evidence="1">
    <location>
        <begin position="1"/>
        <end position="12"/>
    </location>
</feature>